<feature type="transmembrane region" description="Helical" evidence="1">
    <location>
        <begin position="270"/>
        <end position="290"/>
    </location>
</feature>
<comment type="caution">
    <text evidence="2">The sequence shown here is derived from an EMBL/GenBank/DDBJ whole genome shotgun (WGS) entry which is preliminary data.</text>
</comment>
<protein>
    <submittedName>
        <fullName evidence="2">NnrS family protein</fullName>
    </submittedName>
</protein>
<accession>A0ABW4JYT4</accession>
<keyword evidence="3" id="KW-1185">Reference proteome</keyword>
<organism evidence="2 3">
    <name type="scientific">Roseibium aestuarii</name>
    <dbReference type="NCBI Taxonomy" id="2600299"/>
    <lineage>
        <taxon>Bacteria</taxon>
        <taxon>Pseudomonadati</taxon>
        <taxon>Pseudomonadota</taxon>
        <taxon>Alphaproteobacteria</taxon>
        <taxon>Hyphomicrobiales</taxon>
        <taxon>Stappiaceae</taxon>
        <taxon>Roseibium</taxon>
    </lineage>
</organism>
<feature type="transmembrane region" description="Helical" evidence="1">
    <location>
        <begin position="296"/>
        <end position="318"/>
    </location>
</feature>
<keyword evidence="1" id="KW-0812">Transmembrane</keyword>
<evidence type="ECO:0000256" key="1">
    <source>
        <dbReference type="SAM" id="Phobius"/>
    </source>
</evidence>
<dbReference type="InterPro" id="IPR010266">
    <property type="entry name" value="NnrS"/>
</dbReference>
<feature type="transmembrane region" description="Helical" evidence="1">
    <location>
        <begin position="176"/>
        <end position="199"/>
    </location>
</feature>
<dbReference type="Proteomes" id="UP001597327">
    <property type="component" value="Unassembled WGS sequence"/>
</dbReference>
<evidence type="ECO:0000313" key="3">
    <source>
        <dbReference type="Proteomes" id="UP001597327"/>
    </source>
</evidence>
<keyword evidence="1" id="KW-0472">Membrane</keyword>
<keyword evidence="1" id="KW-1133">Transmembrane helix</keyword>
<feature type="transmembrane region" description="Helical" evidence="1">
    <location>
        <begin position="146"/>
        <end position="164"/>
    </location>
</feature>
<gene>
    <name evidence="2" type="ORF">ACFSC7_17605</name>
</gene>
<dbReference type="EMBL" id="JBHUFA010000015">
    <property type="protein sequence ID" value="MFD1697335.1"/>
    <property type="molecule type" value="Genomic_DNA"/>
</dbReference>
<name>A0ABW4JYT4_9HYPH</name>
<evidence type="ECO:0000313" key="2">
    <source>
        <dbReference type="EMBL" id="MFD1697335.1"/>
    </source>
</evidence>
<feature type="transmembrane region" description="Helical" evidence="1">
    <location>
        <begin position="23"/>
        <end position="45"/>
    </location>
</feature>
<reference evidence="3" key="1">
    <citation type="journal article" date="2019" name="Int. J. Syst. Evol. Microbiol.">
        <title>The Global Catalogue of Microorganisms (GCM) 10K type strain sequencing project: providing services to taxonomists for standard genome sequencing and annotation.</title>
        <authorList>
            <consortium name="The Broad Institute Genomics Platform"/>
            <consortium name="The Broad Institute Genome Sequencing Center for Infectious Disease"/>
            <person name="Wu L."/>
            <person name="Ma J."/>
        </authorList>
    </citation>
    <scope>NUCLEOTIDE SEQUENCE [LARGE SCALE GENOMIC DNA]</scope>
    <source>
        <strain evidence="3">JCM 3369</strain>
    </source>
</reference>
<feature type="transmembrane region" description="Helical" evidence="1">
    <location>
        <begin position="57"/>
        <end position="76"/>
    </location>
</feature>
<feature type="transmembrane region" description="Helical" evidence="1">
    <location>
        <begin position="88"/>
        <end position="107"/>
    </location>
</feature>
<dbReference type="RefSeq" id="WP_149893579.1">
    <property type="nucleotide sequence ID" value="NZ_JBHUFA010000015.1"/>
</dbReference>
<feature type="transmembrane region" description="Helical" evidence="1">
    <location>
        <begin position="338"/>
        <end position="357"/>
    </location>
</feature>
<feature type="transmembrane region" description="Helical" evidence="1">
    <location>
        <begin position="369"/>
        <end position="388"/>
    </location>
</feature>
<proteinExistence type="predicted"/>
<sequence length="391" mass="41360">MHDHVAPEAVQPPLWLSLGLRPFFFLGALAMAGSVLIWIPVLLGGVNLPTFFSPRDWHIHTLLFGGVPAIVAGFALTAVSNWTGRPPVSGTPLLLLILAWCIGRVAVSTSALIGPVLAVPLDLLFPLSLSLVFGREVVKSGNLRNLRIVALVALLGACNLAFHLESLLTGSADHATRAGVSIVLVMIMVIGGRIIPAFTRNWLKREGHLHLPPDFGKGDAASLVVSLAALVLWSAVAGSPEVPLVLALAGGLNIWRLSRWCGLHTTREPLLLILHLAFATIPFGFLALAVSTMTDAIPAASALHIWTAGTIGLMTLAVMTRASRGHSGQPLTAGRLDIAIFCCIVLGTIARVFAPLADTGMMHALQAAAGLWAGGYLLFAIGYFPVLFRTR</sequence>
<feature type="transmembrane region" description="Helical" evidence="1">
    <location>
        <begin position="113"/>
        <end position="134"/>
    </location>
</feature>
<dbReference type="Pfam" id="PF05940">
    <property type="entry name" value="NnrS"/>
    <property type="match status" value="1"/>
</dbReference>